<keyword evidence="1" id="KW-0472">Membrane</keyword>
<dbReference type="AlphaFoldDB" id="A0A699XCL1"/>
<proteinExistence type="predicted"/>
<dbReference type="EMBL" id="BKCJ011821085">
    <property type="protein sequence ID" value="GFD55738.1"/>
    <property type="molecule type" value="Genomic_DNA"/>
</dbReference>
<organism evidence="2">
    <name type="scientific">Tanacetum cinerariifolium</name>
    <name type="common">Dalmatian daisy</name>
    <name type="synonym">Chrysanthemum cinerariifolium</name>
    <dbReference type="NCBI Taxonomy" id="118510"/>
    <lineage>
        <taxon>Eukaryota</taxon>
        <taxon>Viridiplantae</taxon>
        <taxon>Streptophyta</taxon>
        <taxon>Embryophyta</taxon>
        <taxon>Tracheophyta</taxon>
        <taxon>Spermatophyta</taxon>
        <taxon>Magnoliopsida</taxon>
        <taxon>eudicotyledons</taxon>
        <taxon>Gunneridae</taxon>
        <taxon>Pentapetalae</taxon>
        <taxon>asterids</taxon>
        <taxon>campanulids</taxon>
        <taxon>Asterales</taxon>
        <taxon>Asteraceae</taxon>
        <taxon>Asteroideae</taxon>
        <taxon>Anthemideae</taxon>
        <taxon>Anthemidinae</taxon>
        <taxon>Tanacetum</taxon>
    </lineage>
</organism>
<sequence>GPCSASYLPKPAPATQALASWGLGLVAAAAYWLRHRRHFPTRAMARCTALWPSLGGGGRLFLAVPASISQPR</sequence>
<feature type="transmembrane region" description="Helical" evidence="1">
    <location>
        <begin position="14"/>
        <end position="33"/>
    </location>
</feature>
<protein>
    <submittedName>
        <fullName evidence="2">Uncharacterized protein</fullName>
    </submittedName>
</protein>
<feature type="non-terminal residue" evidence="2">
    <location>
        <position position="1"/>
    </location>
</feature>
<reference evidence="2" key="1">
    <citation type="journal article" date="2019" name="Sci. Rep.">
        <title>Draft genome of Tanacetum cinerariifolium, the natural source of mosquito coil.</title>
        <authorList>
            <person name="Yamashiro T."/>
            <person name="Shiraishi A."/>
            <person name="Satake H."/>
            <person name="Nakayama K."/>
        </authorList>
    </citation>
    <scope>NUCLEOTIDE SEQUENCE</scope>
</reference>
<keyword evidence="1" id="KW-0812">Transmembrane</keyword>
<keyword evidence="1" id="KW-1133">Transmembrane helix</keyword>
<comment type="caution">
    <text evidence="2">The sequence shown here is derived from an EMBL/GenBank/DDBJ whole genome shotgun (WGS) entry which is preliminary data.</text>
</comment>
<name>A0A699XCL1_TANCI</name>
<evidence type="ECO:0000256" key="1">
    <source>
        <dbReference type="SAM" id="Phobius"/>
    </source>
</evidence>
<accession>A0A699XCL1</accession>
<gene>
    <name evidence="2" type="ORF">Tci_927707</name>
</gene>
<evidence type="ECO:0000313" key="2">
    <source>
        <dbReference type="EMBL" id="GFD55738.1"/>
    </source>
</evidence>